<dbReference type="OrthoDB" id="1936517at2759"/>
<dbReference type="Proteomes" id="UP001151287">
    <property type="component" value="Unassembled WGS sequence"/>
</dbReference>
<evidence type="ECO:0000313" key="5">
    <source>
        <dbReference type="Proteomes" id="UP001151287"/>
    </source>
</evidence>
<reference evidence="4" key="1">
    <citation type="journal article" date="2022" name="Cell">
        <title>Repeat-based holocentromeres influence genome architecture and karyotype evolution.</title>
        <authorList>
            <person name="Hofstatter P.G."/>
            <person name="Thangavel G."/>
            <person name="Lux T."/>
            <person name="Neumann P."/>
            <person name="Vondrak T."/>
            <person name="Novak P."/>
            <person name="Zhang M."/>
            <person name="Costa L."/>
            <person name="Castellani M."/>
            <person name="Scott A."/>
            <person name="Toegelov H."/>
            <person name="Fuchs J."/>
            <person name="Mata-Sucre Y."/>
            <person name="Dias Y."/>
            <person name="Vanzela A.L.L."/>
            <person name="Huettel B."/>
            <person name="Almeida C.C.S."/>
            <person name="Simkova H."/>
            <person name="Souza G."/>
            <person name="Pedrosa-Harand A."/>
            <person name="Macas J."/>
            <person name="Mayer K.F.X."/>
            <person name="Houben A."/>
            <person name="Marques A."/>
        </authorList>
    </citation>
    <scope>NUCLEOTIDE SEQUENCE</scope>
    <source>
        <strain evidence="4">RhyBre1mFocal</strain>
    </source>
</reference>
<dbReference type="InterPro" id="IPR055305">
    <property type="entry name" value="GG3-like"/>
</dbReference>
<keyword evidence="1" id="KW-0175">Coiled coil</keyword>
<accession>A0A9Q0CP63</accession>
<dbReference type="SMART" id="SM01224">
    <property type="entry name" value="G_gamma"/>
    <property type="match status" value="1"/>
</dbReference>
<feature type="coiled-coil region" evidence="1">
    <location>
        <begin position="24"/>
        <end position="51"/>
    </location>
</feature>
<protein>
    <recommendedName>
        <fullName evidence="3">G protein gamma domain-containing protein</fullName>
    </recommendedName>
</protein>
<evidence type="ECO:0000256" key="1">
    <source>
        <dbReference type="SAM" id="Coils"/>
    </source>
</evidence>
<evidence type="ECO:0000313" key="4">
    <source>
        <dbReference type="EMBL" id="KAJ1697613.1"/>
    </source>
</evidence>
<evidence type="ECO:0000259" key="3">
    <source>
        <dbReference type="SMART" id="SM01224"/>
    </source>
</evidence>
<dbReference type="EMBL" id="JAMQYH010000002">
    <property type="protein sequence ID" value="KAJ1697613.1"/>
    <property type="molecule type" value="Genomic_DNA"/>
</dbReference>
<comment type="caution">
    <text evidence="4">The sequence shown here is derived from an EMBL/GenBank/DDBJ whole genome shotgun (WGS) entry which is preliminary data.</text>
</comment>
<dbReference type="AlphaFoldDB" id="A0A9Q0CP63"/>
<proteinExistence type="predicted"/>
<sequence length="194" mass="21637">MGDNGSGTPPRPKSPPEYPDVSGKHRLKVAVQSLNHEIDYLERELNSMEKTVPASRCCKELNEYVSKNPDPLIKVYEKQRKKSCCVWDIFRAIVCCSWSGICCARGCLCCFSQPKRCCLQLKDIVCCQCCHKGVRCAGCNCCKISSCNLESPCPECSFRCVCSCSRCAKSCGSPICTGCCKVRYTSEKQLRPRE</sequence>
<dbReference type="GO" id="GO:0007186">
    <property type="term" value="P:G protein-coupled receptor signaling pathway"/>
    <property type="evidence" value="ECO:0007669"/>
    <property type="project" value="InterPro"/>
</dbReference>
<keyword evidence="5" id="KW-1185">Reference proteome</keyword>
<feature type="domain" description="G protein gamma" evidence="3">
    <location>
        <begin position="28"/>
        <end position="87"/>
    </location>
</feature>
<dbReference type="Pfam" id="PF00631">
    <property type="entry name" value="G-gamma"/>
    <property type="match status" value="1"/>
</dbReference>
<organism evidence="4 5">
    <name type="scientific">Rhynchospora breviuscula</name>
    <dbReference type="NCBI Taxonomy" id="2022672"/>
    <lineage>
        <taxon>Eukaryota</taxon>
        <taxon>Viridiplantae</taxon>
        <taxon>Streptophyta</taxon>
        <taxon>Embryophyta</taxon>
        <taxon>Tracheophyta</taxon>
        <taxon>Spermatophyta</taxon>
        <taxon>Magnoliopsida</taxon>
        <taxon>Liliopsida</taxon>
        <taxon>Poales</taxon>
        <taxon>Cyperaceae</taxon>
        <taxon>Cyperoideae</taxon>
        <taxon>Rhynchosporeae</taxon>
        <taxon>Rhynchospora</taxon>
    </lineage>
</organism>
<gene>
    <name evidence="4" type="ORF">LUZ63_006125</name>
</gene>
<dbReference type="PANTHER" id="PTHR32378">
    <property type="entry name" value="GUANINE NUCLEOTIDE-BINDING PROTEIN SUBUNIT GAMMA 3"/>
    <property type="match status" value="1"/>
</dbReference>
<name>A0A9Q0CP63_9POAL</name>
<dbReference type="PANTHER" id="PTHR32378:SF10">
    <property type="entry name" value="GUANINE NUCLEOTIDE-BINDING PROTEIN SUBUNIT GAMMA 3"/>
    <property type="match status" value="1"/>
</dbReference>
<feature type="compositionally biased region" description="Pro residues" evidence="2">
    <location>
        <begin position="9"/>
        <end position="18"/>
    </location>
</feature>
<feature type="region of interest" description="Disordered" evidence="2">
    <location>
        <begin position="1"/>
        <end position="22"/>
    </location>
</feature>
<evidence type="ECO:0000256" key="2">
    <source>
        <dbReference type="SAM" id="MobiDB-lite"/>
    </source>
</evidence>
<dbReference type="InterPro" id="IPR015898">
    <property type="entry name" value="G-protein_gamma-like_dom"/>
</dbReference>